<keyword evidence="4" id="KW-1185">Reference proteome</keyword>
<dbReference type="WBParaSite" id="SCUD_0001113801-mRNA-1">
    <property type="protein sequence ID" value="SCUD_0001113801-mRNA-1"/>
    <property type="gene ID" value="SCUD_0001113801"/>
</dbReference>
<dbReference type="Pfam" id="PF04434">
    <property type="entry name" value="SWIM"/>
    <property type="match status" value="1"/>
</dbReference>
<dbReference type="PANTHER" id="PTHR47027:SF25">
    <property type="entry name" value="REVERSE TRANSCRIPTASE DOMAIN-CONTAINING PROTEIN"/>
    <property type="match status" value="1"/>
</dbReference>
<evidence type="ECO:0000313" key="3">
    <source>
        <dbReference type="EMBL" id="VDP43216.1"/>
    </source>
</evidence>
<dbReference type="AlphaFoldDB" id="A0A183K809"/>
<evidence type="ECO:0000256" key="1">
    <source>
        <dbReference type="PROSITE-ProRule" id="PRU00325"/>
    </source>
</evidence>
<evidence type="ECO:0000313" key="4">
    <source>
        <dbReference type="Proteomes" id="UP000279833"/>
    </source>
</evidence>
<organism evidence="5">
    <name type="scientific">Schistosoma curassoni</name>
    <dbReference type="NCBI Taxonomy" id="6186"/>
    <lineage>
        <taxon>Eukaryota</taxon>
        <taxon>Metazoa</taxon>
        <taxon>Spiralia</taxon>
        <taxon>Lophotrochozoa</taxon>
        <taxon>Platyhelminthes</taxon>
        <taxon>Trematoda</taxon>
        <taxon>Digenea</taxon>
        <taxon>Strigeidida</taxon>
        <taxon>Schistosomatoidea</taxon>
        <taxon>Schistosomatidae</taxon>
        <taxon>Schistosoma</taxon>
    </lineage>
</organism>
<proteinExistence type="predicted"/>
<feature type="domain" description="SWIM-type" evidence="2">
    <location>
        <begin position="66"/>
        <end position="98"/>
    </location>
</feature>
<reference evidence="3 4" key="2">
    <citation type="submission" date="2018-11" db="EMBL/GenBank/DDBJ databases">
        <authorList>
            <consortium name="Pathogen Informatics"/>
        </authorList>
    </citation>
    <scope>NUCLEOTIDE SEQUENCE [LARGE SCALE GENOMIC DNA]</scope>
    <source>
        <strain evidence="3">Dakar</strain>
        <strain evidence="4">Dakar, Senegal</strain>
    </source>
</reference>
<dbReference type="InterPro" id="IPR007527">
    <property type="entry name" value="Znf_SWIM"/>
</dbReference>
<dbReference type="GO" id="GO:0008270">
    <property type="term" value="F:zinc ion binding"/>
    <property type="evidence" value="ECO:0007669"/>
    <property type="project" value="UniProtKB-KW"/>
</dbReference>
<protein>
    <submittedName>
        <fullName evidence="5">SWIM-type domain-containing protein</fullName>
    </submittedName>
</protein>
<name>A0A183K809_9TREM</name>
<dbReference type="PANTHER" id="PTHR47027">
    <property type="entry name" value="REVERSE TRANSCRIPTASE DOMAIN-CONTAINING PROTEIN"/>
    <property type="match status" value="1"/>
</dbReference>
<accession>A0A183K809</accession>
<reference evidence="5" key="1">
    <citation type="submission" date="2016-06" db="UniProtKB">
        <authorList>
            <consortium name="WormBaseParasite"/>
        </authorList>
    </citation>
    <scope>IDENTIFICATION</scope>
</reference>
<keyword evidence="1" id="KW-0863">Zinc-finger</keyword>
<keyword evidence="1" id="KW-0862">Zinc</keyword>
<dbReference type="Pfam" id="PF20049">
    <property type="entry name" value="DUF6451"/>
    <property type="match status" value="1"/>
</dbReference>
<evidence type="ECO:0000259" key="2">
    <source>
        <dbReference type="PROSITE" id="PS50966"/>
    </source>
</evidence>
<dbReference type="InterPro" id="IPR045609">
    <property type="entry name" value="DUF6451"/>
</dbReference>
<gene>
    <name evidence="3" type="ORF">SCUD_LOCUS11138</name>
</gene>
<dbReference type="Proteomes" id="UP000279833">
    <property type="component" value="Unassembled WGS sequence"/>
</dbReference>
<dbReference type="PROSITE" id="PS50966">
    <property type="entry name" value="ZF_SWIM"/>
    <property type="match status" value="1"/>
</dbReference>
<keyword evidence="1" id="KW-0479">Metal-binding</keyword>
<evidence type="ECO:0000313" key="5">
    <source>
        <dbReference type="WBParaSite" id="SCUD_0001113801-mRNA-1"/>
    </source>
</evidence>
<dbReference type="EMBL" id="UZAK01034218">
    <property type="protein sequence ID" value="VDP43216.1"/>
    <property type="molecule type" value="Genomic_DNA"/>
</dbReference>
<sequence length="427" mass="48715">MEARLHKYSMDCRRKADIGEEPEVRRLQERLTPVACQLLTRHLRIPITQSVLTEDLFTAMDATGTYYVHVDTSRCSCPFFIENGLPCRHILAYCTHSNTDVNVQSICDRWLHSDGCRTHIAVENYFPMQLSQPSMKNAVIALIRRMSEEQCSSLYGFIVHGRLSTTPVNVHVEQHSYTLSRTLTNVAVPFLQRGTVDLDETLSNDEEEVISINSEELTERDIENEEQDDENRLCDICNLAQPPCETGDAVRWVFCRYDLDLLLQTQQQMQEKTTSVAAVSAAVGLNIHKGKSRSLQYNIACANAITIDGDSEDAKTFTYLRSIIDEHGGSGSDVNARIGKAKAIYLQLKYIWKSKQLSTNTKVKIFNTNVRAVLLYGAETWRTTKSIIQTIQVFINRRLRKILRTCWLDIIRNNRLRETTNEISADK</sequence>